<dbReference type="InterPro" id="IPR011053">
    <property type="entry name" value="Single_hybrid_motif"/>
</dbReference>
<dbReference type="Proteomes" id="UP000178449">
    <property type="component" value="Unassembled WGS sequence"/>
</dbReference>
<dbReference type="UniPathway" id="UPA00094"/>
<reference evidence="11 12" key="1">
    <citation type="journal article" date="2016" name="Nat. Commun.">
        <title>Thousands of microbial genomes shed light on interconnected biogeochemical processes in an aquifer system.</title>
        <authorList>
            <person name="Anantharaman K."/>
            <person name="Brown C.T."/>
            <person name="Hug L.A."/>
            <person name="Sharon I."/>
            <person name="Castelle C.J."/>
            <person name="Probst A.J."/>
            <person name="Thomas B.C."/>
            <person name="Singh A."/>
            <person name="Wilkins M.J."/>
            <person name="Karaoz U."/>
            <person name="Brodie E.L."/>
            <person name="Williams K.H."/>
            <person name="Hubbard S.S."/>
            <person name="Banfield J.F."/>
        </authorList>
    </citation>
    <scope>NUCLEOTIDE SEQUENCE [LARGE SCALE GENOMIC DNA]</scope>
</reference>
<dbReference type="CDD" id="cd06850">
    <property type="entry name" value="biotinyl_domain"/>
    <property type="match status" value="1"/>
</dbReference>
<evidence type="ECO:0000256" key="9">
    <source>
        <dbReference type="RuleBase" id="RU364072"/>
    </source>
</evidence>
<evidence type="ECO:0000259" key="10">
    <source>
        <dbReference type="PROSITE" id="PS50968"/>
    </source>
</evidence>
<dbReference type="PROSITE" id="PS00188">
    <property type="entry name" value="BIOTIN"/>
    <property type="match status" value="1"/>
</dbReference>
<gene>
    <name evidence="11" type="ORF">A2527_12170</name>
</gene>
<dbReference type="GO" id="GO:0009317">
    <property type="term" value="C:acetyl-CoA carboxylase complex"/>
    <property type="evidence" value="ECO:0007669"/>
    <property type="project" value="InterPro"/>
</dbReference>
<dbReference type="PROSITE" id="PS50968">
    <property type="entry name" value="BIOTINYL_LIPOYL"/>
    <property type="match status" value="1"/>
</dbReference>
<dbReference type="SUPFAM" id="SSF51230">
    <property type="entry name" value="Single hybrid motif"/>
    <property type="match status" value="1"/>
</dbReference>
<evidence type="ECO:0000256" key="8">
    <source>
        <dbReference type="ARBA" id="ARBA00023267"/>
    </source>
</evidence>
<accession>A0A1F6GDD1</accession>
<dbReference type="GO" id="GO:0003989">
    <property type="term" value="F:acetyl-CoA carboxylase activity"/>
    <property type="evidence" value="ECO:0007669"/>
    <property type="project" value="InterPro"/>
</dbReference>
<dbReference type="InterPro" id="IPR050709">
    <property type="entry name" value="Biotin_Carboxyl_Carrier/Decarb"/>
</dbReference>
<keyword evidence="5 9" id="KW-0276">Fatty acid metabolism</keyword>
<dbReference type="PANTHER" id="PTHR45266">
    <property type="entry name" value="OXALOACETATE DECARBOXYLASE ALPHA CHAIN"/>
    <property type="match status" value="1"/>
</dbReference>
<evidence type="ECO:0000256" key="6">
    <source>
        <dbReference type="ARBA" id="ARBA00023098"/>
    </source>
</evidence>
<protein>
    <recommendedName>
        <fullName evidence="3 9">Biotin carboxyl carrier protein of acetyl-CoA carboxylase</fullName>
    </recommendedName>
</protein>
<keyword evidence="8 9" id="KW-0092">Biotin</keyword>
<keyword evidence="6 9" id="KW-0443">Lipid metabolism</keyword>
<evidence type="ECO:0000256" key="7">
    <source>
        <dbReference type="ARBA" id="ARBA00023160"/>
    </source>
</evidence>
<dbReference type="InterPro" id="IPR001249">
    <property type="entry name" value="AcCoA_biotinCC"/>
</dbReference>
<evidence type="ECO:0000256" key="2">
    <source>
        <dbReference type="ARBA" id="ARBA00005194"/>
    </source>
</evidence>
<sequence length="160" mass="17095">MDIKDLKGIKSLVHLMGDSDLTEITIEDSGVKLTLKRDRAEVVHAPQYHQVTLPPAPAHSAPQPVAHVAPAAPAAPTEDASLHYVTAPLVGTFYASSSPDSPVYAKVGDRVTKGQILCIIEAMKLMNEIESDVDGVVTRVLIENASPVDYGARLFAIKSN</sequence>
<keyword evidence="7 9" id="KW-0275">Fatty acid biosynthesis</keyword>
<feature type="domain" description="Lipoyl-binding" evidence="10">
    <location>
        <begin position="82"/>
        <end position="158"/>
    </location>
</feature>
<evidence type="ECO:0000313" key="12">
    <source>
        <dbReference type="Proteomes" id="UP000178449"/>
    </source>
</evidence>
<comment type="caution">
    <text evidence="11">The sequence shown here is derived from an EMBL/GenBank/DDBJ whole genome shotgun (WGS) entry which is preliminary data.</text>
</comment>
<dbReference type="PANTHER" id="PTHR45266:SF3">
    <property type="entry name" value="OXALOACETATE DECARBOXYLASE ALPHA CHAIN"/>
    <property type="match status" value="1"/>
</dbReference>
<dbReference type="Gene3D" id="2.40.50.100">
    <property type="match status" value="1"/>
</dbReference>
<dbReference type="AlphaFoldDB" id="A0A1F6GDD1"/>
<evidence type="ECO:0000256" key="1">
    <source>
        <dbReference type="ARBA" id="ARBA00003761"/>
    </source>
</evidence>
<evidence type="ECO:0000256" key="5">
    <source>
        <dbReference type="ARBA" id="ARBA00022832"/>
    </source>
</evidence>
<proteinExistence type="predicted"/>
<name>A0A1F6GDD1_9PROT</name>
<organism evidence="11 12">
    <name type="scientific">Candidatus Lambdaproteobacteria bacterium RIFOXYD2_FULL_50_16</name>
    <dbReference type="NCBI Taxonomy" id="1817772"/>
    <lineage>
        <taxon>Bacteria</taxon>
        <taxon>Pseudomonadati</taxon>
        <taxon>Pseudomonadota</taxon>
        <taxon>Candidatus Lambdaproteobacteria</taxon>
    </lineage>
</organism>
<comment type="function">
    <text evidence="1 9">This protein is a component of the acetyl coenzyme A carboxylase complex; first, biotin carboxylase catalyzes the carboxylation of the carrier protein and then the transcarboxylase transfers the carboxyl group to form malonyl-CoA.</text>
</comment>
<dbReference type="PRINTS" id="PR01071">
    <property type="entry name" value="ACOABIOTINCC"/>
</dbReference>
<evidence type="ECO:0000313" key="11">
    <source>
        <dbReference type="EMBL" id="OGG96117.1"/>
    </source>
</evidence>
<comment type="pathway">
    <text evidence="2 9">Lipid metabolism; fatty acid biosynthesis.</text>
</comment>
<dbReference type="GO" id="GO:0006633">
    <property type="term" value="P:fatty acid biosynthetic process"/>
    <property type="evidence" value="ECO:0007669"/>
    <property type="project" value="UniProtKB-UniPathway"/>
</dbReference>
<evidence type="ECO:0000256" key="3">
    <source>
        <dbReference type="ARBA" id="ARBA00017562"/>
    </source>
</evidence>
<dbReference type="NCBIfam" id="TIGR00531">
    <property type="entry name" value="BCCP"/>
    <property type="match status" value="1"/>
</dbReference>
<dbReference type="InterPro" id="IPR000089">
    <property type="entry name" value="Biotin_lipoyl"/>
</dbReference>
<dbReference type="EMBL" id="MFNE01000019">
    <property type="protein sequence ID" value="OGG96117.1"/>
    <property type="molecule type" value="Genomic_DNA"/>
</dbReference>
<dbReference type="Pfam" id="PF00364">
    <property type="entry name" value="Biotin_lipoyl"/>
    <property type="match status" value="1"/>
</dbReference>
<dbReference type="STRING" id="1817772.A2527_12170"/>
<keyword evidence="4 9" id="KW-0444">Lipid biosynthesis</keyword>
<evidence type="ECO:0000256" key="4">
    <source>
        <dbReference type="ARBA" id="ARBA00022516"/>
    </source>
</evidence>
<dbReference type="InterPro" id="IPR001882">
    <property type="entry name" value="Biotin_BS"/>
</dbReference>